<accession>A0AAV6G9T6</accession>
<feature type="transmembrane region" description="Helical" evidence="6">
    <location>
        <begin position="118"/>
        <end position="136"/>
    </location>
</feature>
<dbReference type="AlphaFoldDB" id="A0AAV6G9T6"/>
<keyword evidence="3 6" id="KW-0812">Transmembrane</keyword>
<protein>
    <submittedName>
        <fullName evidence="7">Uncharacterized protein</fullName>
    </submittedName>
</protein>
<dbReference type="InterPro" id="IPR007237">
    <property type="entry name" value="CD20-like"/>
</dbReference>
<evidence type="ECO:0000313" key="8">
    <source>
        <dbReference type="Proteomes" id="UP000823561"/>
    </source>
</evidence>
<dbReference type="PANTHER" id="PTHR23320">
    <property type="entry name" value="MEMBRANE-SPANNING 4-DOMAINS SUBFAMILY A MS4A -RELATED"/>
    <property type="match status" value="1"/>
</dbReference>
<dbReference type="InterPro" id="IPR030417">
    <property type="entry name" value="MS4A"/>
</dbReference>
<keyword evidence="5 6" id="KW-0472">Membrane</keyword>
<keyword evidence="4 6" id="KW-1133">Transmembrane helix</keyword>
<dbReference type="GO" id="GO:0016020">
    <property type="term" value="C:membrane"/>
    <property type="evidence" value="ECO:0007669"/>
    <property type="project" value="UniProtKB-SubCell"/>
</dbReference>
<evidence type="ECO:0000313" key="7">
    <source>
        <dbReference type="EMBL" id="KAG5271329.1"/>
    </source>
</evidence>
<evidence type="ECO:0000256" key="2">
    <source>
        <dbReference type="ARBA" id="ARBA00009565"/>
    </source>
</evidence>
<comment type="similarity">
    <text evidence="2">Belongs to the MS4A family.</text>
</comment>
<dbReference type="EMBL" id="JADWDJ010000013">
    <property type="protein sequence ID" value="KAG5271329.1"/>
    <property type="molecule type" value="Genomic_DNA"/>
</dbReference>
<feature type="transmembrane region" description="Helical" evidence="6">
    <location>
        <begin position="60"/>
        <end position="80"/>
    </location>
</feature>
<sequence>MSSAMSTANGLMVVTKIVPLEDQCDIPMKNFISESKTLAMQYEKVPEMTRLFQKGYPMQLGIVQIFLGMMAVVIGVLGLLSSEFLGEVPLCLGIFVMISGSISAAANKGKHFCLIKGTLAMNIISSLLALAAIGYFCWELAKQLQDECIKPEESGYNSEYWNCKASVNGYKNVVNGMKGLLLVMAVFEFCVSTTISVFSVKAIRQHSFDQLVGDGSFAGLNSTVPLLTEEDLTAPASP</sequence>
<organism evidence="7 8">
    <name type="scientific">Alosa alosa</name>
    <name type="common">allis shad</name>
    <dbReference type="NCBI Taxonomy" id="278164"/>
    <lineage>
        <taxon>Eukaryota</taxon>
        <taxon>Metazoa</taxon>
        <taxon>Chordata</taxon>
        <taxon>Craniata</taxon>
        <taxon>Vertebrata</taxon>
        <taxon>Euteleostomi</taxon>
        <taxon>Actinopterygii</taxon>
        <taxon>Neopterygii</taxon>
        <taxon>Teleostei</taxon>
        <taxon>Clupei</taxon>
        <taxon>Clupeiformes</taxon>
        <taxon>Clupeoidei</taxon>
        <taxon>Clupeidae</taxon>
        <taxon>Alosa</taxon>
    </lineage>
</organism>
<evidence type="ECO:0000256" key="5">
    <source>
        <dbReference type="ARBA" id="ARBA00023136"/>
    </source>
</evidence>
<feature type="transmembrane region" description="Helical" evidence="6">
    <location>
        <begin position="86"/>
        <end position="106"/>
    </location>
</feature>
<proteinExistence type="inferred from homology"/>
<evidence type="ECO:0000256" key="3">
    <source>
        <dbReference type="ARBA" id="ARBA00022692"/>
    </source>
</evidence>
<dbReference type="Pfam" id="PF04103">
    <property type="entry name" value="CD20"/>
    <property type="match status" value="1"/>
</dbReference>
<keyword evidence="8" id="KW-1185">Reference proteome</keyword>
<comment type="subcellular location">
    <subcellularLocation>
        <location evidence="1">Membrane</location>
        <topology evidence="1">Multi-pass membrane protein</topology>
    </subcellularLocation>
</comment>
<dbReference type="PANTHER" id="PTHR23320:SF128">
    <property type="entry name" value="MEMBRANE-SPANNING 4-DOMAINS SUBFAMILY A MEMBER 4A"/>
    <property type="match status" value="1"/>
</dbReference>
<feature type="transmembrane region" description="Helical" evidence="6">
    <location>
        <begin position="180"/>
        <end position="200"/>
    </location>
</feature>
<comment type="caution">
    <text evidence="7">The sequence shown here is derived from an EMBL/GenBank/DDBJ whole genome shotgun (WGS) entry which is preliminary data.</text>
</comment>
<evidence type="ECO:0000256" key="6">
    <source>
        <dbReference type="SAM" id="Phobius"/>
    </source>
</evidence>
<dbReference type="Proteomes" id="UP000823561">
    <property type="component" value="Chromosome 13"/>
</dbReference>
<reference evidence="7" key="1">
    <citation type="submission" date="2020-10" db="EMBL/GenBank/DDBJ databases">
        <title>Chromosome-scale genome assembly of the Allis shad, Alosa alosa.</title>
        <authorList>
            <person name="Margot Z."/>
            <person name="Christophe K."/>
            <person name="Cabau C."/>
            <person name="Louis A."/>
            <person name="Berthelot C."/>
            <person name="Parey E."/>
            <person name="Roest Crollius H."/>
            <person name="Montfort J."/>
            <person name="Robinson-Rechavi M."/>
            <person name="Bucao C."/>
            <person name="Bouchez O."/>
            <person name="Gislard M."/>
            <person name="Lluch J."/>
            <person name="Milhes M."/>
            <person name="Lampietro C."/>
            <person name="Lopez Roques C."/>
            <person name="Donnadieu C."/>
            <person name="Braasch I."/>
            <person name="Desvignes T."/>
            <person name="Postlethwait J."/>
            <person name="Bobe J."/>
            <person name="Guiguen Y."/>
        </authorList>
    </citation>
    <scope>NUCLEOTIDE SEQUENCE</scope>
    <source>
        <strain evidence="7">M-15738</strain>
        <tissue evidence="7">Blood</tissue>
    </source>
</reference>
<gene>
    <name evidence="7" type="ORF">AALO_G00178520</name>
</gene>
<evidence type="ECO:0000256" key="1">
    <source>
        <dbReference type="ARBA" id="ARBA00004141"/>
    </source>
</evidence>
<name>A0AAV6G9T6_9TELE</name>
<evidence type="ECO:0000256" key="4">
    <source>
        <dbReference type="ARBA" id="ARBA00022989"/>
    </source>
</evidence>